<evidence type="ECO:0000313" key="2">
    <source>
        <dbReference type="EMBL" id="NNM74488.1"/>
    </source>
</evidence>
<evidence type="ECO:0000313" key="3">
    <source>
        <dbReference type="Proteomes" id="UP000564885"/>
    </source>
</evidence>
<protein>
    <submittedName>
        <fullName evidence="2">DUF2934 domain-containing protein</fullName>
    </submittedName>
</protein>
<dbReference type="InterPro" id="IPR021327">
    <property type="entry name" value="DUF2934"/>
</dbReference>
<sequence>MESERDRRVRERAHKLWEESGRPEGKADEHWAQACAEIDAESKDSGAKRGKAGKTADSAPKSKAKGATAPSGEDAAKKPAPKSAKTAASTKKEEPAPKASAKTAAGGSKAKKKA</sequence>
<name>A0A849IAQ9_9HYPH</name>
<reference evidence="2 3" key="1">
    <citation type="submission" date="2020-04" db="EMBL/GenBank/DDBJ databases">
        <title>Enterovirga sp. isolate from soil.</title>
        <authorList>
            <person name="Chea S."/>
            <person name="Kim D.-U."/>
        </authorList>
    </citation>
    <scope>NUCLEOTIDE SEQUENCE [LARGE SCALE GENOMIC DNA]</scope>
    <source>
        <strain evidence="2 3">DB1703</strain>
    </source>
</reference>
<feature type="compositionally biased region" description="Basic and acidic residues" evidence="1">
    <location>
        <begin position="1"/>
        <end position="31"/>
    </location>
</feature>
<dbReference type="Pfam" id="PF11154">
    <property type="entry name" value="DUF2934"/>
    <property type="match status" value="1"/>
</dbReference>
<dbReference type="Proteomes" id="UP000564885">
    <property type="component" value="Unassembled WGS sequence"/>
</dbReference>
<evidence type="ECO:0000256" key="1">
    <source>
        <dbReference type="SAM" id="MobiDB-lite"/>
    </source>
</evidence>
<comment type="caution">
    <text evidence="2">The sequence shown here is derived from an EMBL/GenBank/DDBJ whole genome shotgun (WGS) entry which is preliminary data.</text>
</comment>
<accession>A0A849IAQ9</accession>
<dbReference type="EMBL" id="JABEPP010000005">
    <property type="protein sequence ID" value="NNM74488.1"/>
    <property type="molecule type" value="Genomic_DNA"/>
</dbReference>
<gene>
    <name evidence="2" type="ORF">HJG44_19190</name>
</gene>
<feature type="region of interest" description="Disordered" evidence="1">
    <location>
        <begin position="1"/>
        <end position="114"/>
    </location>
</feature>
<dbReference type="RefSeq" id="WP_171219915.1">
    <property type="nucleotide sequence ID" value="NZ_JABEPP010000005.1"/>
</dbReference>
<feature type="compositionally biased region" description="Low complexity" evidence="1">
    <location>
        <begin position="97"/>
        <end position="108"/>
    </location>
</feature>
<organism evidence="2 3">
    <name type="scientific">Enterovirga aerilata</name>
    <dbReference type="NCBI Taxonomy" id="2730920"/>
    <lineage>
        <taxon>Bacteria</taxon>
        <taxon>Pseudomonadati</taxon>
        <taxon>Pseudomonadota</taxon>
        <taxon>Alphaproteobacteria</taxon>
        <taxon>Hyphomicrobiales</taxon>
        <taxon>Methylobacteriaceae</taxon>
        <taxon>Enterovirga</taxon>
    </lineage>
</organism>
<keyword evidence="3" id="KW-1185">Reference proteome</keyword>
<proteinExistence type="predicted"/>
<dbReference type="AlphaFoldDB" id="A0A849IAQ9"/>